<protein>
    <recommendedName>
        <fullName evidence="14">Mitochondrial thiamine pyrophosphate carrier 1</fullName>
    </recommendedName>
</protein>
<keyword evidence="3 10" id="KW-0813">Transport</keyword>
<dbReference type="PROSITE" id="PS50920">
    <property type="entry name" value="SOLCAR"/>
    <property type="match status" value="3"/>
</dbReference>
<keyword evidence="6" id="KW-0496">Mitochondrion</keyword>
<dbReference type="SUPFAM" id="SSF103506">
    <property type="entry name" value="Mitochondrial carrier"/>
    <property type="match status" value="1"/>
</dbReference>
<keyword evidence="6" id="KW-0999">Mitochondrion inner membrane</keyword>
<evidence type="ECO:0000256" key="3">
    <source>
        <dbReference type="ARBA" id="ARBA00022448"/>
    </source>
</evidence>
<dbReference type="GeneID" id="27312315"/>
<dbReference type="Gene3D" id="1.50.40.10">
    <property type="entry name" value="Mitochondrial carrier domain"/>
    <property type="match status" value="1"/>
</dbReference>
<evidence type="ECO:0000256" key="9">
    <source>
        <dbReference type="PROSITE-ProRule" id="PRU00282"/>
    </source>
</evidence>
<dbReference type="VEuPathDB" id="FungiDB:PV09_04342"/>
<evidence type="ECO:0000256" key="11">
    <source>
        <dbReference type="SAM" id="Phobius"/>
    </source>
</evidence>
<dbReference type="GO" id="GO:0015217">
    <property type="term" value="F:ADP transmembrane transporter activity"/>
    <property type="evidence" value="ECO:0007669"/>
    <property type="project" value="TreeGrafter"/>
</dbReference>
<evidence type="ECO:0000256" key="8">
    <source>
        <dbReference type="ARBA" id="ARBA00023136"/>
    </source>
</evidence>
<evidence type="ECO:0000313" key="13">
    <source>
        <dbReference type="Proteomes" id="UP000053259"/>
    </source>
</evidence>
<dbReference type="GO" id="GO:0016020">
    <property type="term" value="C:membrane"/>
    <property type="evidence" value="ECO:0007669"/>
    <property type="project" value="UniProtKB-SubCell"/>
</dbReference>
<dbReference type="InterPro" id="IPR023395">
    <property type="entry name" value="MCP_dom_sf"/>
</dbReference>
<evidence type="ECO:0000256" key="7">
    <source>
        <dbReference type="ARBA" id="ARBA00022989"/>
    </source>
</evidence>
<evidence type="ECO:0000256" key="1">
    <source>
        <dbReference type="ARBA" id="ARBA00004141"/>
    </source>
</evidence>
<dbReference type="InterPro" id="IPR052217">
    <property type="entry name" value="Mito/Peroxisomal_Carrier"/>
</dbReference>
<feature type="repeat" description="Solcar" evidence="9">
    <location>
        <begin position="33"/>
        <end position="136"/>
    </location>
</feature>
<dbReference type="STRING" id="253628.A0A0D2AZS5"/>
<dbReference type="AlphaFoldDB" id="A0A0D2AZS5"/>
<dbReference type="Proteomes" id="UP000053259">
    <property type="component" value="Unassembled WGS sequence"/>
</dbReference>
<evidence type="ECO:0000256" key="6">
    <source>
        <dbReference type="ARBA" id="ARBA00022792"/>
    </source>
</evidence>
<comment type="similarity">
    <text evidence="2 10">Belongs to the mitochondrial carrier (TC 2.A.29) family.</text>
</comment>
<dbReference type="HOGENOM" id="CLU_015166_6_2_1"/>
<evidence type="ECO:0000313" key="12">
    <source>
        <dbReference type="EMBL" id="KIW04594.1"/>
    </source>
</evidence>
<proteinExistence type="inferred from homology"/>
<name>A0A0D2AZS5_9PEZI</name>
<dbReference type="InterPro" id="IPR018108">
    <property type="entry name" value="MCP_transmembrane"/>
</dbReference>
<dbReference type="PANTHER" id="PTHR45939">
    <property type="entry name" value="PEROXISOMAL MEMBRANE PROTEIN PMP34-RELATED"/>
    <property type="match status" value="1"/>
</dbReference>
<evidence type="ECO:0000256" key="2">
    <source>
        <dbReference type="ARBA" id="ARBA00006375"/>
    </source>
</evidence>
<evidence type="ECO:0000256" key="10">
    <source>
        <dbReference type="RuleBase" id="RU000488"/>
    </source>
</evidence>
<reference evidence="12 13" key="1">
    <citation type="submission" date="2015-01" db="EMBL/GenBank/DDBJ databases">
        <title>The Genome Sequence of Ochroconis gallopava CBS43764.</title>
        <authorList>
            <consortium name="The Broad Institute Genomics Platform"/>
            <person name="Cuomo C."/>
            <person name="de Hoog S."/>
            <person name="Gorbushina A."/>
            <person name="Stielow B."/>
            <person name="Teixiera M."/>
            <person name="Abouelleil A."/>
            <person name="Chapman S.B."/>
            <person name="Priest M."/>
            <person name="Young S.K."/>
            <person name="Wortman J."/>
            <person name="Nusbaum C."/>
            <person name="Birren B."/>
        </authorList>
    </citation>
    <scope>NUCLEOTIDE SEQUENCE [LARGE SCALE GENOMIC DNA]</scope>
    <source>
        <strain evidence="12 13">CBS 43764</strain>
    </source>
</reference>
<feature type="repeat" description="Solcar" evidence="9">
    <location>
        <begin position="147"/>
        <end position="242"/>
    </location>
</feature>
<gene>
    <name evidence="12" type="ORF">PV09_04342</name>
</gene>
<evidence type="ECO:0000256" key="4">
    <source>
        <dbReference type="ARBA" id="ARBA00022692"/>
    </source>
</evidence>
<dbReference type="EMBL" id="KN847540">
    <property type="protein sequence ID" value="KIW04594.1"/>
    <property type="molecule type" value="Genomic_DNA"/>
</dbReference>
<keyword evidence="4 9" id="KW-0812">Transmembrane</keyword>
<keyword evidence="5" id="KW-0677">Repeat</keyword>
<accession>A0A0D2AZS5</accession>
<evidence type="ECO:0000256" key="5">
    <source>
        <dbReference type="ARBA" id="ARBA00022737"/>
    </source>
</evidence>
<dbReference type="PANTHER" id="PTHR45939:SF2">
    <property type="entry name" value="CARRIER PROTEIN, PUTATIVE (AFU_ORTHOLOGUE AFUA_2G13870)-RELATED"/>
    <property type="match status" value="1"/>
</dbReference>
<sequence length="465" mass="51069">MTYMYDPQLDDIEYFLRAQEDESKVSILGGPALPALGHAISGATGAAISNVITYPLALSITRLQVQRQFKGSSSSSGKDAATTDDEEYKSIADAFQRIYAEEGGIAAFYSGCTQDTLKSMADSFLFFLAYNFIRKDRMQKHGGAKKLPVYEELLVGMAAGAFSKFFTTPIQQIVTRKQTAAMIAKRSPNASASSKKLSTRDIAMQIKQQKGLAGFWAGYSASLVLTINPSLTMMFHGALLRLLVKRDRRSNPGAKTTFLIAALSKAMVSTITYPFSLAKARAQVSSKKPLKDDEHISTKEDSAKQVEEKAARKLRKDTIFDTVLQIARDEGLEGLYQGLGGEVMKGFFAHGLTMLMKERIHTIVIQLYYWVLKAIQKYPSPQELKGLASKTANDVKGAVVETASDVKEAVGDAANTAVDNGKAISKRGQEALQNTIESFGEIYRKGREDAADFLDDYLPFDDNDW</sequence>
<organism evidence="12 13">
    <name type="scientific">Verruconis gallopava</name>
    <dbReference type="NCBI Taxonomy" id="253628"/>
    <lineage>
        <taxon>Eukaryota</taxon>
        <taxon>Fungi</taxon>
        <taxon>Dikarya</taxon>
        <taxon>Ascomycota</taxon>
        <taxon>Pezizomycotina</taxon>
        <taxon>Dothideomycetes</taxon>
        <taxon>Pleosporomycetidae</taxon>
        <taxon>Venturiales</taxon>
        <taxon>Sympoventuriaceae</taxon>
        <taxon>Verruconis</taxon>
    </lineage>
</organism>
<comment type="subcellular location">
    <subcellularLocation>
        <location evidence="1">Membrane</location>
        <topology evidence="1">Multi-pass membrane protein</topology>
    </subcellularLocation>
</comment>
<dbReference type="Pfam" id="PF00153">
    <property type="entry name" value="Mito_carr"/>
    <property type="match status" value="3"/>
</dbReference>
<keyword evidence="7 11" id="KW-1133">Transmembrane helix</keyword>
<dbReference type="RefSeq" id="XP_016214463.1">
    <property type="nucleotide sequence ID" value="XM_016357671.1"/>
</dbReference>
<feature type="repeat" description="Solcar" evidence="9">
    <location>
        <begin position="252"/>
        <end position="363"/>
    </location>
</feature>
<dbReference type="InParanoid" id="A0A0D2AZS5"/>
<evidence type="ECO:0008006" key="14">
    <source>
        <dbReference type="Google" id="ProtNLM"/>
    </source>
</evidence>
<feature type="transmembrane region" description="Helical" evidence="11">
    <location>
        <begin position="216"/>
        <end position="244"/>
    </location>
</feature>
<keyword evidence="13" id="KW-1185">Reference proteome</keyword>
<dbReference type="OrthoDB" id="18574at2759"/>
<keyword evidence="8 9" id="KW-0472">Membrane</keyword>